<sequence>MTIALETASLVAGLAGLLAAVFALVQAAAARKQSRSAQDQVELMRQQLVLAERQLAVQVDSARLSVQQAEAYAGAETAIAWRDQVLAFHDRGLTPGQIRYVMHLEHGGAGYEGWHGRIDDIVRGLRPAGGAASTAAPSCDEMPDTREGCTGPCRATVEDSGVARFRDLDTGSPNQAAGQPA</sequence>
<proteinExistence type="predicted"/>
<dbReference type="EMBL" id="CP073767">
    <property type="protein sequence ID" value="UWZ53609.1"/>
    <property type="molecule type" value="Genomic_DNA"/>
</dbReference>
<accession>A0A9Q9IBZ4</accession>
<name>A0A9Q9IBZ4_9ACTN</name>
<evidence type="ECO:0000256" key="1">
    <source>
        <dbReference type="SAM" id="Coils"/>
    </source>
</evidence>
<feature type="compositionally biased region" description="Polar residues" evidence="2">
    <location>
        <begin position="171"/>
        <end position="181"/>
    </location>
</feature>
<protein>
    <submittedName>
        <fullName evidence="3">Uncharacterized protein</fullName>
    </submittedName>
</protein>
<feature type="region of interest" description="Disordered" evidence="2">
    <location>
        <begin position="160"/>
        <end position="181"/>
    </location>
</feature>
<keyword evidence="4" id="KW-1185">Reference proteome</keyword>
<keyword evidence="1" id="KW-0175">Coiled coil</keyword>
<evidence type="ECO:0000313" key="3">
    <source>
        <dbReference type="EMBL" id="UWZ53609.1"/>
    </source>
</evidence>
<dbReference type="KEGG" id="daur:Daura_45010"/>
<dbReference type="RefSeq" id="WP_033364109.1">
    <property type="nucleotide sequence ID" value="NZ_CP073767.1"/>
</dbReference>
<reference evidence="3" key="1">
    <citation type="submission" date="2021-04" db="EMBL/GenBank/DDBJ databases">
        <title>Dactylosporangium aurantiacum NRRL B-8018 full assembly.</title>
        <authorList>
            <person name="Hartkoorn R.C."/>
            <person name="Beaudoing E."/>
            <person name="Hot D."/>
        </authorList>
    </citation>
    <scope>NUCLEOTIDE SEQUENCE</scope>
    <source>
        <strain evidence="3">NRRL B-8018</strain>
    </source>
</reference>
<dbReference type="AlphaFoldDB" id="A0A9Q9IBZ4"/>
<organism evidence="3 4">
    <name type="scientific">Dactylosporangium aurantiacum</name>
    <dbReference type="NCBI Taxonomy" id="35754"/>
    <lineage>
        <taxon>Bacteria</taxon>
        <taxon>Bacillati</taxon>
        <taxon>Actinomycetota</taxon>
        <taxon>Actinomycetes</taxon>
        <taxon>Micromonosporales</taxon>
        <taxon>Micromonosporaceae</taxon>
        <taxon>Dactylosporangium</taxon>
    </lineage>
</organism>
<dbReference type="Proteomes" id="UP001058003">
    <property type="component" value="Chromosome"/>
</dbReference>
<evidence type="ECO:0000256" key="2">
    <source>
        <dbReference type="SAM" id="MobiDB-lite"/>
    </source>
</evidence>
<evidence type="ECO:0000313" key="4">
    <source>
        <dbReference type="Proteomes" id="UP001058003"/>
    </source>
</evidence>
<dbReference type="OrthoDB" id="5198344at2"/>
<feature type="coiled-coil region" evidence="1">
    <location>
        <begin position="27"/>
        <end position="54"/>
    </location>
</feature>
<gene>
    <name evidence="3" type="ORF">Daura_45010</name>
</gene>